<dbReference type="Proteomes" id="UP000199306">
    <property type="component" value="Unassembled WGS sequence"/>
</dbReference>
<dbReference type="AlphaFoldDB" id="A0A1I5SZH0"/>
<keyword evidence="2" id="KW-1185">Reference proteome</keyword>
<sequence length="96" mass="11615">MNETIDHYRLKCHFERALTTRESIKYLKGSELSTDRLLKDAIDSQFSNFDKLEESLQQDITRESKKVFKDWWGNYPYRDDILNNKVTIRPFPKRKN</sequence>
<dbReference type="EMBL" id="FOXH01000005">
    <property type="protein sequence ID" value="SFP76108.1"/>
    <property type="molecule type" value="Genomic_DNA"/>
</dbReference>
<protein>
    <submittedName>
        <fullName evidence="1">Uncharacterized protein</fullName>
    </submittedName>
</protein>
<dbReference type="RefSeq" id="WP_092016882.1">
    <property type="nucleotide sequence ID" value="NZ_FOXH01000005.1"/>
</dbReference>
<organism evidence="1 2">
    <name type="scientific">Pseudarcicella hirudinis</name>
    <dbReference type="NCBI Taxonomy" id="1079859"/>
    <lineage>
        <taxon>Bacteria</taxon>
        <taxon>Pseudomonadati</taxon>
        <taxon>Bacteroidota</taxon>
        <taxon>Cytophagia</taxon>
        <taxon>Cytophagales</taxon>
        <taxon>Flectobacillaceae</taxon>
        <taxon>Pseudarcicella</taxon>
    </lineage>
</organism>
<dbReference type="STRING" id="1079859.SAMN04515674_105292"/>
<reference evidence="1 2" key="1">
    <citation type="submission" date="2016-10" db="EMBL/GenBank/DDBJ databases">
        <authorList>
            <person name="de Groot N.N."/>
        </authorList>
    </citation>
    <scope>NUCLEOTIDE SEQUENCE [LARGE SCALE GENOMIC DNA]</scope>
    <source>
        <strain evidence="2">E92,LMG 26720,CCM 7988</strain>
    </source>
</reference>
<evidence type="ECO:0000313" key="1">
    <source>
        <dbReference type="EMBL" id="SFP76108.1"/>
    </source>
</evidence>
<name>A0A1I5SZH0_9BACT</name>
<accession>A0A1I5SZH0</accession>
<evidence type="ECO:0000313" key="2">
    <source>
        <dbReference type="Proteomes" id="UP000199306"/>
    </source>
</evidence>
<proteinExistence type="predicted"/>
<gene>
    <name evidence="1" type="ORF">SAMN04515674_105292</name>
</gene>